<dbReference type="EMBL" id="CP049806">
    <property type="protein sequence ID" value="QIT17519.1"/>
    <property type="molecule type" value="Genomic_DNA"/>
</dbReference>
<organism evidence="1 3">
    <name type="scientific">Acinetobacter pittii</name>
    <name type="common">Acinetobacter genomosp. 3</name>
    <dbReference type="NCBI Taxonomy" id="48296"/>
    <lineage>
        <taxon>Bacteria</taxon>
        <taxon>Pseudomonadati</taxon>
        <taxon>Pseudomonadota</taxon>
        <taxon>Gammaproteobacteria</taxon>
        <taxon>Moraxellales</taxon>
        <taxon>Moraxellaceae</taxon>
        <taxon>Acinetobacter</taxon>
        <taxon>Acinetobacter calcoaceticus/baumannii complex</taxon>
    </lineage>
</organism>
<dbReference type="Proteomes" id="UP000501692">
    <property type="component" value="Chromosome"/>
</dbReference>
<evidence type="ECO:0000313" key="1">
    <source>
        <dbReference type="EMBL" id="GEA66408.1"/>
    </source>
</evidence>
<reference evidence="2 4" key="2">
    <citation type="submission" date="2020-03" db="EMBL/GenBank/DDBJ databases">
        <authorList>
            <person name="Zhang L."/>
            <person name="Han X."/>
            <person name="Chen Y."/>
            <person name="Yu Y."/>
        </authorList>
    </citation>
    <scope>NUCLEOTIDE SEQUENCE [LARGE SCALE GENOMIC DNA]</scope>
    <source>
        <strain evidence="2 4">A1254</strain>
    </source>
</reference>
<dbReference type="Proteomes" id="UP000317717">
    <property type="component" value="Unassembled WGS sequence"/>
</dbReference>
<dbReference type="EMBL" id="BJLJ01000003">
    <property type="protein sequence ID" value="GEA66408.1"/>
    <property type="molecule type" value="Genomic_DNA"/>
</dbReference>
<reference evidence="1 3" key="1">
    <citation type="submission" date="2019-06" db="EMBL/GenBank/DDBJ databases">
        <title>Whole genome shotgun sequence of Acinetobacter pittii NBRC 110514.</title>
        <authorList>
            <person name="Hosoyama A."/>
            <person name="Uohara A."/>
            <person name="Ohji S."/>
            <person name="Ichikawa N."/>
        </authorList>
    </citation>
    <scope>NUCLEOTIDE SEQUENCE [LARGE SCALE GENOMIC DNA]</scope>
    <source>
        <strain evidence="1 3">NBRC 110514</strain>
    </source>
</reference>
<accession>A0A4Y3J609</accession>
<gene>
    <name evidence="2" type="ORF">G8E09_07195</name>
    <name evidence="1" type="ORF">PA3_05660</name>
</gene>
<dbReference type="AlphaFoldDB" id="A0A4Y3J609"/>
<dbReference type="RefSeq" id="WP_032005902.1">
    <property type="nucleotide sequence ID" value="NZ_BJLJ01000003.1"/>
</dbReference>
<name>A0A4Y3J609_ACIPI</name>
<evidence type="ECO:0000313" key="3">
    <source>
        <dbReference type="Proteomes" id="UP000317717"/>
    </source>
</evidence>
<protein>
    <submittedName>
        <fullName evidence="1">Uncharacterized protein</fullName>
    </submittedName>
</protein>
<proteinExistence type="predicted"/>
<sequence length="80" mass="9382">MNLIRLEELSLMSNAVLTPQLNNWPCIQSANLEDTDCQKHRDSFSEKSDKKFHKEWRKQQKKILKNIPSNAVLLSIKEMV</sequence>
<evidence type="ECO:0000313" key="2">
    <source>
        <dbReference type="EMBL" id="QIT17519.1"/>
    </source>
</evidence>
<evidence type="ECO:0000313" key="4">
    <source>
        <dbReference type="Proteomes" id="UP000501692"/>
    </source>
</evidence>